<name>A0ABY6HUR7_9ARCH</name>
<sequence>MIKLSDYVKTMMEKIDDIVTRLDRMERADLEDKNVVMKDKMDDLLKRVLNIESNINVKQEF</sequence>
<reference evidence="2" key="1">
    <citation type="submission" date="2022-09" db="EMBL/GenBank/DDBJ databases">
        <title>Actin cytoskeleton and complex cell architecture in an #Asgard archaeon.</title>
        <authorList>
            <person name="Ponce Toledo R.I."/>
            <person name="Schleper C."/>
            <person name="Rodrigues Oliveira T."/>
            <person name="Wollweber F."/>
            <person name="Xu J."/>
            <person name="Rittmann S."/>
            <person name="Klingl A."/>
            <person name="Pilhofer M."/>
        </authorList>
    </citation>
    <scope>NUCLEOTIDE SEQUENCE</scope>
    <source>
        <strain evidence="2">B-35</strain>
    </source>
</reference>
<dbReference type="EMBL" id="CP104013">
    <property type="protein sequence ID" value="UYP47258.1"/>
    <property type="molecule type" value="Genomic_DNA"/>
</dbReference>
<evidence type="ECO:0000256" key="1">
    <source>
        <dbReference type="SAM" id="Coils"/>
    </source>
</evidence>
<keyword evidence="3" id="KW-1185">Reference proteome</keyword>
<keyword evidence="1" id="KW-0175">Coiled coil</keyword>
<dbReference type="Proteomes" id="UP001208689">
    <property type="component" value="Chromosome"/>
</dbReference>
<accession>A0ABY6HUR7</accession>
<organism evidence="2 3">
    <name type="scientific">Candidatus Lokiarchaeum ossiferum</name>
    <dbReference type="NCBI Taxonomy" id="2951803"/>
    <lineage>
        <taxon>Archaea</taxon>
        <taxon>Promethearchaeati</taxon>
        <taxon>Promethearchaeota</taxon>
        <taxon>Promethearchaeia</taxon>
        <taxon>Promethearchaeales</taxon>
        <taxon>Promethearchaeaceae</taxon>
        <taxon>Candidatus Lokiarchaeum</taxon>
    </lineage>
</organism>
<evidence type="ECO:0000313" key="2">
    <source>
        <dbReference type="EMBL" id="UYP47258.1"/>
    </source>
</evidence>
<feature type="coiled-coil region" evidence="1">
    <location>
        <begin position="8"/>
        <end position="47"/>
    </location>
</feature>
<protein>
    <submittedName>
        <fullName evidence="2">Uncharacterized protein</fullName>
    </submittedName>
</protein>
<proteinExistence type="predicted"/>
<evidence type="ECO:0000313" key="3">
    <source>
        <dbReference type="Proteomes" id="UP001208689"/>
    </source>
</evidence>
<gene>
    <name evidence="2" type="ORF">NEF87_003543</name>
</gene>